<dbReference type="Proteomes" id="UP000286931">
    <property type="component" value="Unassembled WGS sequence"/>
</dbReference>
<proteinExistence type="predicted"/>
<reference evidence="1 2" key="1">
    <citation type="submission" date="2018-12" db="EMBL/GenBank/DDBJ databases">
        <title>Draft genome sequence of Embleya hyalina NBRC 13850T.</title>
        <authorList>
            <person name="Komaki H."/>
            <person name="Hosoyama A."/>
            <person name="Kimura A."/>
            <person name="Ichikawa N."/>
            <person name="Tamura T."/>
        </authorList>
    </citation>
    <scope>NUCLEOTIDE SEQUENCE [LARGE SCALE GENOMIC DNA]</scope>
    <source>
        <strain evidence="1 2">NBRC 13850</strain>
    </source>
</reference>
<comment type="caution">
    <text evidence="1">The sequence shown here is derived from an EMBL/GenBank/DDBJ whole genome shotgun (WGS) entry which is preliminary data.</text>
</comment>
<evidence type="ECO:0000313" key="2">
    <source>
        <dbReference type="Proteomes" id="UP000286931"/>
    </source>
</evidence>
<protein>
    <submittedName>
        <fullName evidence="1">Uncharacterized protein</fullName>
    </submittedName>
</protein>
<organism evidence="1 2">
    <name type="scientific">Embleya hyalina</name>
    <dbReference type="NCBI Taxonomy" id="516124"/>
    <lineage>
        <taxon>Bacteria</taxon>
        <taxon>Bacillati</taxon>
        <taxon>Actinomycetota</taxon>
        <taxon>Actinomycetes</taxon>
        <taxon>Kitasatosporales</taxon>
        <taxon>Streptomycetaceae</taxon>
        <taxon>Embleya</taxon>
    </lineage>
</organism>
<dbReference type="AlphaFoldDB" id="A0A401YER7"/>
<dbReference type="RefSeq" id="WP_126635358.1">
    <property type="nucleotide sequence ID" value="NZ_BIFH01000013.1"/>
</dbReference>
<gene>
    <name evidence="1" type="ORF">EHYA_00722</name>
</gene>
<name>A0A401YER7_9ACTN</name>
<keyword evidence="2" id="KW-1185">Reference proteome</keyword>
<dbReference type="EMBL" id="BIFH01000013">
    <property type="protein sequence ID" value="GCD93079.1"/>
    <property type="molecule type" value="Genomic_DNA"/>
</dbReference>
<evidence type="ECO:0000313" key="1">
    <source>
        <dbReference type="EMBL" id="GCD93079.1"/>
    </source>
</evidence>
<dbReference type="OrthoDB" id="9823860at2"/>
<accession>A0A401YER7</accession>
<sequence>MTHHPTSPAARPAAPVSVPVDAASPDPTLVSEAYYDLLDALTGAGNVTRHERADLDESTIRLGLADSRIHRVFGAHAVPGVALAIPTGRRHRWDIPEFGYAARRLAVRATLDAEPLLCGTLARNRTIDDIESALLDDRGPITIAVDPRPGRLGGAPTLAPLGYALADLLVHAWEASDQPSTRLAESDVLRLVGLYNHSVAAAIRSGGRRCPCRRPPAGHWISVPRLALLMTCAAACAHGNGQWRARWWVETRPLGTDVHLARALSERVPAVP</sequence>